<dbReference type="InterPro" id="IPR007197">
    <property type="entry name" value="rSAM"/>
</dbReference>
<dbReference type="GO" id="GO:0003824">
    <property type="term" value="F:catalytic activity"/>
    <property type="evidence" value="ECO:0007669"/>
    <property type="project" value="InterPro"/>
</dbReference>
<dbReference type="GO" id="GO:0051536">
    <property type="term" value="F:iron-sulfur cluster binding"/>
    <property type="evidence" value="ECO:0007669"/>
    <property type="project" value="InterPro"/>
</dbReference>
<dbReference type="SFLD" id="SFLDG01082">
    <property type="entry name" value="B12-binding_domain_containing"/>
    <property type="match status" value="1"/>
</dbReference>
<dbReference type="InterPro" id="IPR045784">
    <property type="entry name" value="Radical_SAM_N2"/>
</dbReference>
<dbReference type="Pfam" id="PF19864">
    <property type="entry name" value="Radical_SAM_N2"/>
    <property type="match status" value="1"/>
</dbReference>
<dbReference type="PANTHER" id="PTHR42731:SF5">
    <property type="entry name" value="RADICAL SAM DOMAIN PROTEIN"/>
    <property type="match status" value="1"/>
</dbReference>
<keyword evidence="3" id="KW-1185">Reference proteome</keyword>
<dbReference type="SUPFAM" id="SSF102114">
    <property type="entry name" value="Radical SAM enzymes"/>
    <property type="match status" value="1"/>
</dbReference>
<dbReference type="InterPro" id="IPR023404">
    <property type="entry name" value="rSAM_horseshoe"/>
</dbReference>
<dbReference type="SMART" id="SM00729">
    <property type="entry name" value="Elp3"/>
    <property type="match status" value="1"/>
</dbReference>
<dbReference type="Proteomes" id="UP000306416">
    <property type="component" value="Unassembled WGS sequence"/>
</dbReference>
<dbReference type="RefSeq" id="WP_135868451.1">
    <property type="nucleotide sequence ID" value="NZ_SRSC01000001.1"/>
</dbReference>
<dbReference type="Pfam" id="PF04055">
    <property type="entry name" value="Radical_SAM"/>
    <property type="match status" value="1"/>
</dbReference>
<accession>A0A4S1CKN6</accession>
<dbReference type="InterPro" id="IPR058240">
    <property type="entry name" value="rSAM_sf"/>
</dbReference>
<dbReference type="AlphaFoldDB" id="A0A4S1CKN6"/>
<name>A0A4S1CKN6_9BACT</name>
<dbReference type="InterPro" id="IPR006638">
    <property type="entry name" value="Elp3/MiaA/NifB-like_rSAM"/>
</dbReference>
<evidence type="ECO:0000259" key="1">
    <source>
        <dbReference type="PROSITE" id="PS51918"/>
    </source>
</evidence>
<dbReference type="SFLD" id="SFLDS00029">
    <property type="entry name" value="Radical_SAM"/>
    <property type="match status" value="1"/>
</dbReference>
<dbReference type="PANTHER" id="PTHR42731">
    <property type="entry name" value="SLL1084 PROTEIN"/>
    <property type="match status" value="1"/>
</dbReference>
<sequence>MSWKIIERKRALLAGESGPVTGKGGGGLSCCLVYPNRYHSAMSNLGFQAVYAMLNALPGVTCDRAFLPEREELEELERTRETLLSLETERPLSSFDLIAFSISFESDYLNLPVIFRLSGIHPFAAERSPLQPLVMAGGAALFLNPEPVAPFLDLVCVGEAEPILPGLFELLQRGAGSRLDLLADASALPGVYVPSLYEPKYEGARQVALKVAPGAPEKVCRLWDPDPESRPTATVLHTAATEFSGMHLVELSRGCPRACRFCAAGFIYLPYRTRSPELVRREVMEGVGEGRKVGLVAAAVSDYAGIGDLCCDIVAAGGKFSVSSFRIDHLDGRMIEALKASGQKSVALAPEGGSQRLRDLVKKGIDEEQILAACDMLVSHDILNLKLYFIIGLPTETQEDLDELVALTVKIRERVLAAAKANRRLGEIQLSVNPFIPKPFTPFQWCAMEPVKSLEKKWKFLQKALGRLSNVKLQMESPREAYQQALLSRGDRRLAELLVEADRLRHWKEALRETDLDCDGYVHREVPLDEMLPWDFIDGGDTGRLKREYLKAFGGEDAG</sequence>
<dbReference type="Gene3D" id="3.80.30.20">
    <property type="entry name" value="tm_1862 like domain"/>
    <property type="match status" value="1"/>
</dbReference>
<protein>
    <submittedName>
        <fullName evidence="2">Radical SAM protein</fullName>
    </submittedName>
</protein>
<organism evidence="2 3">
    <name type="scientific">Geomonas terrae</name>
    <dbReference type="NCBI Taxonomy" id="2562681"/>
    <lineage>
        <taxon>Bacteria</taxon>
        <taxon>Pseudomonadati</taxon>
        <taxon>Thermodesulfobacteriota</taxon>
        <taxon>Desulfuromonadia</taxon>
        <taxon>Geobacterales</taxon>
        <taxon>Geobacteraceae</taxon>
        <taxon>Geomonas</taxon>
    </lineage>
</organism>
<proteinExistence type="predicted"/>
<reference evidence="2 3" key="1">
    <citation type="submission" date="2019-04" db="EMBL/GenBank/DDBJ databases">
        <title>Geobacter oryzae sp. nov., ferric-reducing bacteria isolated from paddy soil.</title>
        <authorList>
            <person name="Xu Z."/>
            <person name="Masuda Y."/>
            <person name="Itoh H."/>
            <person name="Senoo K."/>
        </authorList>
    </citation>
    <scope>NUCLEOTIDE SEQUENCE [LARGE SCALE GENOMIC DNA]</scope>
    <source>
        <strain evidence="2 3">Red111</strain>
    </source>
</reference>
<dbReference type="EMBL" id="SRSC01000001">
    <property type="protein sequence ID" value="TGU74113.1"/>
    <property type="molecule type" value="Genomic_DNA"/>
</dbReference>
<gene>
    <name evidence="2" type="ORF">E4633_01190</name>
</gene>
<dbReference type="CDD" id="cd01335">
    <property type="entry name" value="Radical_SAM"/>
    <property type="match status" value="1"/>
</dbReference>
<feature type="domain" description="Radical SAM core" evidence="1">
    <location>
        <begin position="241"/>
        <end position="479"/>
    </location>
</feature>
<evidence type="ECO:0000313" key="3">
    <source>
        <dbReference type="Proteomes" id="UP000306416"/>
    </source>
</evidence>
<dbReference type="PROSITE" id="PS51918">
    <property type="entry name" value="RADICAL_SAM"/>
    <property type="match status" value="1"/>
</dbReference>
<evidence type="ECO:0000313" key="2">
    <source>
        <dbReference type="EMBL" id="TGU74113.1"/>
    </source>
</evidence>
<comment type="caution">
    <text evidence="2">The sequence shown here is derived from an EMBL/GenBank/DDBJ whole genome shotgun (WGS) entry which is preliminary data.</text>
</comment>